<dbReference type="PANTHER" id="PTHR47024:SF1">
    <property type="entry name" value="GLYCOSYLTRANSFERASE FAMILY 92 PROTEIN"/>
    <property type="match status" value="1"/>
</dbReference>
<dbReference type="GO" id="GO:0004930">
    <property type="term" value="F:G protein-coupled receptor activity"/>
    <property type="evidence" value="ECO:0007669"/>
    <property type="project" value="InterPro"/>
</dbReference>
<feature type="transmembrane region" description="Helical" evidence="8">
    <location>
        <begin position="173"/>
        <end position="201"/>
    </location>
</feature>
<keyword evidence="3" id="KW-0328">Glycosyltransferase</keyword>
<feature type="transmembrane region" description="Helical" evidence="8">
    <location>
        <begin position="128"/>
        <end position="149"/>
    </location>
</feature>
<dbReference type="Pfam" id="PF01697">
    <property type="entry name" value="Glyco_transf_92"/>
    <property type="match status" value="1"/>
</dbReference>
<dbReference type="AlphaFoldDB" id="A0AAF5D6F3"/>
<dbReference type="PANTHER" id="PTHR47024">
    <property type="entry name" value="BIOFILM ABSENT ON HEAD (AFTER YERSINIA EXPOSURE)-RELATED"/>
    <property type="match status" value="1"/>
</dbReference>
<evidence type="ECO:0000256" key="5">
    <source>
        <dbReference type="ARBA" id="ARBA00022692"/>
    </source>
</evidence>
<name>A0AAF5D6F3_STRER</name>
<reference evidence="11" key="1">
    <citation type="submission" date="2024-02" db="UniProtKB">
        <authorList>
            <consortium name="WormBaseParasite"/>
        </authorList>
    </citation>
    <scope>IDENTIFICATION</scope>
</reference>
<protein>
    <submittedName>
        <fullName evidence="11">Glycosyltransferase family 92 protein</fullName>
    </submittedName>
</protein>
<dbReference type="InterPro" id="IPR017452">
    <property type="entry name" value="GPCR_Rhodpsn_7TM"/>
</dbReference>
<dbReference type="InterPro" id="IPR008166">
    <property type="entry name" value="Glyco_transf_92"/>
</dbReference>
<keyword evidence="10" id="KW-1185">Reference proteome</keyword>
<dbReference type="Gene3D" id="1.20.1070.10">
    <property type="entry name" value="Rhodopsin 7-helix transmembrane proteins"/>
    <property type="match status" value="1"/>
</dbReference>
<keyword evidence="5 8" id="KW-0812">Transmembrane</keyword>
<evidence type="ECO:0000256" key="3">
    <source>
        <dbReference type="ARBA" id="ARBA00022676"/>
    </source>
</evidence>
<organism evidence="10 11">
    <name type="scientific">Strongyloides stercoralis</name>
    <name type="common">Threadworm</name>
    <dbReference type="NCBI Taxonomy" id="6248"/>
    <lineage>
        <taxon>Eukaryota</taxon>
        <taxon>Metazoa</taxon>
        <taxon>Ecdysozoa</taxon>
        <taxon>Nematoda</taxon>
        <taxon>Chromadorea</taxon>
        <taxon>Rhabditida</taxon>
        <taxon>Tylenchina</taxon>
        <taxon>Panagrolaimomorpha</taxon>
        <taxon>Strongyloidoidea</taxon>
        <taxon>Strongyloididae</taxon>
        <taxon>Strongyloides</taxon>
    </lineage>
</organism>
<dbReference type="CDD" id="cd00637">
    <property type="entry name" value="7tm_classA_rhodopsin-like"/>
    <property type="match status" value="1"/>
</dbReference>
<evidence type="ECO:0000256" key="7">
    <source>
        <dbReference type="ARBA" id="ARBA00023136"/>
    </source>
</evidence>
<accession>A0AAF5D6F3</accession>
<dbReference type="PROSITE" id="PS50262">
    <property type="entry name" value="G_PROTEIN_RECEP_F1_2"/>
    <property type="match status" value="1"/>
</dbReference>
<evidence type="ECO:0000259" key="9">
    <source>
        <dbReference type="PROSITE" id="PS50262"/>
    </source>
</evidence>
<feature type="transmembrane region" description="Helical" evidence="8">
    <location>
        <begin position="222"/>
        <end position="243"/>
    </location>
</feature>
<dbReference type="GO" id="GO:0016020">
    <property type="term" value="C:membrane"/>
    <property type="evidence" value="ECO:0007669"/>
    <property type="project" value="UniProtKB-SubCell"/>
</dbReference>
<feature type="transmembrane region" description="Helical" evidence="8">
    <location>
        <begin position="91"/>
        <end position="116"/>
    </location>
</feature>
<dbReference type="SUPFAM" id="SSF81321">
    <property type="entry name" value="Family A G protein-coupled receptor-like"/>
    <property type="match status" value="1"/>
</dbReference>
<feature type="domain" description="G-protein coupled receptors family 1 profile" evidence="9">
    <location>
        <begin position="16"/>
        <end position="286"/>
    </location>
</feature>
<evidence type="ECO:0000256" key="6">
    <source>
        <dbReference type="ARBA" id="ARBA00022989"/>
    </source>
</evidence>
<dbReference type="GO" id="GO:0016757">
    <property type="term" value="F:glycosyltransferase activity"/>
    <property type="evidence" value="ECO:0007669"/>
    <property type="project" value="UniProtKB-KW"/>
</dbReference>
<comment type="similarity">
    <text evidence="2">Belongs to the glycosyltransferase 92 family.</text>
</comment>
<sequence length="872" mass="101902">MRYYFNYLIITFNTLGIIASLWIMYITVPLLLSSKTKNSKIPRSIVFYIFILCLGALFAMIGMIFLDIFLITQTWSFSDIICIGYLMNEKITIFLAPIIVLFISHTCHAMVCGDVIAQKKAALVKYAFIKVMIALIAIIIILIPIPLYASKRFLEAKKVYLCEFNPPTFIKQFLHYSACFVSFACPLLGILYWYLSVPLFLKKRANTVIVKGHSSTHAIKRIIKTVVILTIVYLIFWSPYWLLLFKGKALFQILKAIHIPLVAFNYIQLTIHLLPYISSLIYPLIFILMNTSIRKAHSKVIRQHKRRFKKLPSEIMDSFHSTFQFSSSRGEKQTKLHYIISDDSNDNEQTKMTLDGSNDYKSINFIENVVLTKNVEIVDATVPLNYSNSNEIDKLKEKEEDNKDKKKYSLLKEYTNDSILVPHQDDYQVKYLNSFKYSKNVSKESLILIDLQLVEKEVSLNTFSHFIYGYGYARCISNYENNNTTILVLYDKKRNLYIGGNVRSMIGKCPWGWAKKCEWNSFQVIFFIPNNLVKYLQNVTIFNLYTSSKLDVTIKKTYNTKKNMDNLTICVPPLYWYNNFLQLFIFTEIWKIHGASHFIYYYYSASEDVMNLLKYYESKKIATLIPFKSLPKSNFIDPNKSVYRYGHISAINDCLKKRFSKYSIVIDVDEFLYLNKTSLSIEKTFYQYIEEVFENDQNIGGILFSHFGLQIDINNLRDDFNFLQNTYLYPFKGPNKYIIKPNRIQTVNSHVPTKFMNSHYGFTKVNFKYAYLLHLRANWAYKSIKTQNIISLITSNQTNQISNEFLNIRKVLKFSKELNFQTNALKIMNSCLKNWKMNGCKVPNDLCQKDLLGIEKWIKSDDIPTSDNYLIL</sequence>
<keyword evidence="7 8" id="KW-0472">Membrane</keyword>
<dbReference type="InterPro" id="IPR000276">
    <property type="entry name" value="GPCR_Rhodpsn"/>
</dbReference>
<evidence type="ECO:0000256" key="2">
    <source>
        <dbReference type="ARBA" id="ARBA00007647"/>
    </source>
</evidence>
<comment type="subcellular location">
    <subcellularLocation>
        <location evidence="1">Membrane</location>
        <topology evidence="1">Single-pass membrane protein</topology>
    </subcellularLocation>
</comment>
<keyword evidence="4" id="KW-0808">Transferase</keyword>
<evidence type="ECO:0000313" key="11">
    <source>
        <dbReference type="WBParaSite" id="TCONS_00007566.p1"/>
    </source>
</evidence>
<feature type="transmembrane region" description="Helical" evidence="8">
    <location>
        <begin position="45"/>
        <end position="71"/>
    </location>
</feature>
<proteinExistence type="inferred from homology"/>
<evidence type="ECO:0000313" key="10">
    <source>
        <dbReference type="Proteomes" id="UP000035681"/>
    </source>
</evidence>
<keyword evidence="6 8" id="KW-1133">Transmembrane helix</keyword>
<evidence type="ECO:0000256" key="8">
    <source>
        <dbReference type="SAM" id="Phobius"/>
    </source>
</evidence>
<evidence type="ECO:0000256" key="4">
    <source>
        <dbReference type="ARBA" id="ARBA00022679"/>
    </source>
</evidence>
<dbReference type="Proteomes" id="UP000035681">
    <property type="component" value="Unplaced"/>
</dbReference>
<feature type="transmembrane region" description="Helical" evidence="8">
    <location>
        <begin position="6"/>
        <end position="33"/>
    </location>
</feature>
<evidence type="ECO:0000256" key="1">
    <source>
        <dbReference type="ARBA" id="ARBA00004167"/>
    </source>
</evidence>
<dbReference type="Pfam" id="PF00001">
    <property type="entry name" value="7tm_1"/>
    <property type="match status" value="1"/>
</dbReference>
<dbReference type="PRINTS" id="PR00237">
    <property type="entry name" value="GPCRRHODOPSN"/>
</dbReference>
<dbReference type="WBParaSite" id="TCONS_00007566.p1">
    <property type="protein sequence ID" value="TCONS_00007566.p1"/>
    <property type="gene ID" value="XLOC_005593"/>
</dbReference>